<dbReference type="GO" id="GO:0005524">
    <property type="term" value="F:ATP binding"/>
    <property type="evidence" value="ECO:0007669"/>
    <property type="project" value="UniProtKB-UniRule"/>
</dbReference>
<dbReference type="AlphaFoldDB" id="Q0CDA3"/>
<evidence type="ECO:0000313" key="7">
    <source>
        <dbReference type="EMBL" id="EAU31504.1"/>
    </source>
</evidence>
<dbReference type="STRING" id="341663.Q0CDA3"/>
<dbReference type="InterPro" id="IPR011009">
    <property type="entry name" value="Kinase-like_dom_sf"/>
</dbReference>
<evidence type="ECO:0000256" key="5">
    <source>
        <dbReference type="SAM" id="MobiDB-lite"/>
    </source>
</evidence>
<reference evidence="8" key="1">
    <citation type="submission" date="2005-09" db="EMBL/GenBank/DDBJ databases">
        <title>Annotation of the Aspergillus terreus NIH2624 genome.</title>
        <authorList>
            <person name="Birren B.W."/>
            <person name="Lander E.S."/>
            <person name="Galagan J.E."/>
            <person name="Nusbaum C."/>
            <person name="Devon K."/>
            <person name="Henn M."/>
            <person name="Ma L.-J."/>
            <person name="Jaffe D.B."/>
            <person name="Butler J."/>
            <person name="Alvarez P."/>
            <person name="Gnerre S."/>
            <person name="Grabherr M."/>
            <person name="Kleber M."/>
            <person name="Mauceli E.W."/>
            <person name="Brockman W."/>
            <person name="Rounsley S."/>
            <person name="Young S.K."/>
            <person name="LaButti K."/>
            <person name="Pushparaj V."/>
            <person name="DeCaprio D."/>
            <person name="Crawford M."/>
            <person name="Koehrsen M."/>
            <person name="Engels R."/>
            <person name="Montgomery P."/>
            <person name="Pearson M."/>
            <person name="Howarth C."/>
            <person name="Larson L."/>
            <person name="Luoma S."/>
            <person name="White J."/>
            <person name="Alvarado L."/>
            <person name="Kodira C.D."/>
            <person name="Zeng Q."/>
            <person name="Oleary S."/>
            <person name="Yandava C."/>
            <person name="Denning D.W."/>
            <person name="Nierman W.C."/>
            <person name="Milne T."/>
            <person name="Madden K."/>
        </authorList>
    </citation>
    <scope>NUCLEOTIDE SEQUENCE [LARGE SCALE GENOMIC DNA]</scope>
    <source>
        <strain evidence="8">NIH 2624 / FGSC A1156</strain>
    </source>
</reference>
<dbReference type="InterPro" id="IPR008271">
    <property type="entry name" value="Ser/Thr_kinase_AS"/>
</dbReference>
<dbReference type="OrthoDB" id="74764at2759"/>
<evidence type="ECO:0000256" key="1">
    <source>
        <dbReference type="ARBA" id="ARBA00022741"/>
    </source>
</evidence>
<keyword evidence="4" id="KW-0418">Kinase</keyword>
<dbReference type="HOGENOM" id="CLU_548556_0_0_1"/>
<gene>
    <name evidence="7" type="ORF">ATEG_08331</name>
</gene>
<evidence type="ECO:0000256" key="3">
    <source>
        <dbReference type="PROSITE-ProRule" id="PRU10141"/>
    </source>
</evidence>
<keyword evidence="4" id="KW-0808">Transferase</keyword>
<evidence type="ECO:0000256" key="4">
    <source>
        <dbReference type="RuleBase" id="RU000304"/>
    </source>
</evidence>
<keyword evidence="2 3" id="KW-0067">ATP-binding</keyword>
<dbReference type="VEuPathDB" id="FungiDB:ATEG_08331"/>
<keyword evidence="1 3" id="KW-0547">Nucleotide-binding</keyword>
<dbReference type="SMART" id="SM00220">
    <property type="entry name" value="S_TKc"/>
    <property type="match status" value="1"/>
</dbReference>
<dbReference type="InterPro" id="IPR017441">
    <property type="entry name" value="Protein_kinase_ATP_BS"/>
</dbReference>
<keyword evidence="4" id="KW-0723">Serine/threonine-protein kinase</keyword>
<dbReference type="PROSITE" id="PS50011">
    <property type="entry name" value="PROTEIN_KINASE_DOM"/>
    <property type="match status" value="1"/>
</dbReference>
<feature type="domain" description="Protein kinase" evidence="6">
    <location>
        <begin position="49"/>
        <end position="298"/>
    </location>
</feature>
<evidence type="ECO:0000259" key="6">
    <source>
        <dbReference type="PROSITE" id="PS50011"/>
    </source>
</evidence>
<evidence type="ECO:0000313" key="8">
    <source>
        <dbReference type="Proteomes" id="UP000007963"/>
    </source>
</evidence>
<proteinExistence type="inferred from homology"/>
<dbReference type="Gene3D" id="1.10.510.10">
    <property type="entry name" value="Transferase(Phosphotransferase) domain 1"/>
    <property type="match status" value="1"/>
</dbReference>
<dbReference type="PANTHER" id="PTHR24347">
    <property type="entry name" value="SERINE/THREONINE-PROTEIN KINASE"/>
    <property type="match status" value="1"/>
</dbReference>
<organism evidence="7 8">
    <name type="scientific">Aspergillus terreus (strain NIH 2624 / FGSC A1156)</name>
    <dbReference type="NCBI Taxonomy" id="341663"/>
    <lineage>
        <taxon>Eukaryota</taxon>
        <taxon>Fungi</taxon>
        <taxon>Dikarya</taxon>
        <taxon>Ascomycota</taxon>
        <taxon>Pezizomycotina</taxon>
        <taxon>Eurotiomycetes</taxon>
        <taxon>Eurotiomycetidae</taxon>
        <taxon>Eurotiales</taxon>
        <taxon>Aspergillaceae</taxon>
        <taxon>Aspergillus</taxon>
        <taxon>Aspergillus subgen. Circumdati</taxon>
    </lineage>
</organism>
<dbReference type="Gene3D" id="3.30.200.20">
    <property type="entry name" value="Phosphorylase Kinase, domain 1"/>
    <property type="match status" value="1"/>
</dbReference>
<dbReference type="PROSITE" id="PS00107">
    <property type="entry name" value="PROTEIN_KINASE_ATP"/>
    <property type="match status" value="1"/>
</dbReference>
<sequence>MRYNSESGYEGYGFDPLQSNEMKACSPPTSLLREHRADHASQTFEDEYEITTRLLGSGGYGKVHMAYDKATGQQFACKIIDLQAAKSRIYARMAEVQSRVLDVTPRTAGWALAVREQIARKAQEKLRPYICEADILHGLCHVVVALDYLHDQNIVHRDLKPENILITSYDIRSRVILSDFGCAKIVQPASGRMSTMVGTFDYSAPEILRCGQNGYTKKVDMWSLGCLTFLLLTGSKAVFAPKKGGSPQLSMETNYDNVDKNLRDHGVSPRAYDFVSKLLIVIPEMRMSAKEALRHDWFTNKYHARIFEGVYRQSIEDWRPLPRKEPFIIDLDNLGTRRRQNNPRPLLAPAFNDVGSPSSEPFDSQYSYRPSQAASSTLSDPILPPYNRAGNVETDALQARPHMGSQYSVGLHTLEFDMDESAISTNLHTGRMPDSWVEYEQSTSGYHREDSASMEMRSDSCESCNTECAYIEQEAREVIDNITRSSQHVSYGTGDFV</sequence>
<dbReference type="GeneID" id="4353183"/>
<dbReference type="InterPro" id="IPR000719">
    <property type="entry name" value="Prot_kinase_dom"/>
</dbReference>
<dbReference type="OMA" id="YICEADI"/>
<feature type="region of interest" description="Disordered" evidence="5">
    <location>
        <begin position="338"/>
        <end position="384"/>
    </location>
</feature>
<protein>
    <recommendedName>
        <fullName evidence="6">Protein kinase domain-containing protein</fullName>
    </recommendedName>
</protein>
<dbReference type="eggNOG" id="KOG0032">
    <property type="taxonomic scope" value="Eukaryota"/>
</dbReference>
<dbReference type="EMBL" id="CH476605">
    <property type="protein sequence ID" value="EAU31504.1"/>
    <property type="molecule type" value="Genomic_DNA"/>
</dbReference>
<dbReference type="RefSeq" id="XP_001216952.1">
    <property type="nucleotide sequence ID" value="XM_001216952.1"/>
</dbReference>
<evidence type="ECO:0000256" key="2">
    <source>
        <dbReference type="ARBA" id="ARBA00022840"/>
    </source>
</evidence>
<dbReference type="SUPFAM" id="SSF56112">
    <property type="entry name" value="Protein kinase-like (PK-like)"/>
    <property type="match status" value="1"/>
</dbReference>
<dbReference type="Proteomes" id="UP000007963">
    <property type="component" value="Unassembled WGS sequence"/>
</dbReference>
<dbReference type="GO" id="GO:0004674">
    <property type="term" value="F:protein serine/threonine kinase activity"/>
    <property type="evidence" value="ECO:0007669"/>
    <property type="project" value="UniProtKB-KW"/>
</dbReference>
<accession>Q0CDA3</accession>
<feature type="binding site" evidence="3">
    <location>
        <position position="78"/>
    </location>
    <ligand>
        <name>ATP</name>
        <dbReference type="ChEBI" id="CHEBI:30616"/>
    </ligand>
</feature>
<name>Q0CDA3_ASPTN</name>
<dbReference type="Pfam" id="PF00069">
    <property type="entry name" value="Pkinase"/>
    <property type="match status" value="1"/>
</dbReference>
<comment type="similarity">
    <text evidence="4">Belongs to the protein kinase superfamily.</text>
</comment>
<dbReference type="PROSITE" id="PS00108">
    <property type="entry name" value="PROTEIN_KINASE_ST"/>
    <property type="match status" value="1"/>
</dbReference>
<feature type="compositionally biased region" description="Polar residues" evidence="5">
    <location>
        <begin position="355"/>
        <end position="379"/>
    </location>
</feature>